<dbReference type="EMBL" id="JAGGMB010000028">
    <property type="protein sequence ID" value="MBP2080109.1"/>
    <property type="molecule type" value="Genomic_DNA"/>
</dbReference>
<accession>A0A9X1CDT0</accession>
<evidence type="ECO:0000313" key="2">
    <source>
        <dbReference type="Proteomes" id="UP001138793"/>
    </source>
</evidence>
<proteinExistence type="predicted"/>
<evidence type="ECO:0000313" key="1">
    <source>
        <dbReference type="EMBL" id="MBP2080109.1"/>
    </source>
</evidence>
<dbReference type="Proteomes" id="UP001138793">
    <property type="component" value="Unassembled WGS sequence"/>
</dbReference>
<sequence>MYGIILMTLKLTSSAMNALKDCSSDVREHNKHYIPVALPFLPFKDNHDLLLSSHFLPIYVY</sequence>
<dbReference type="AlphaFoldDB" id="A0A9X1CDT0"/>
<gene>
    <name evidence="1" type="ORF">J2Z64_004421</name>
</gene>
<name>A0A9X1CDT0_9BACI</name>
<keyword evidence="2" id="KW-1185">Reference proteome</keyword>
<protein>
    <submittedName>
        <fullName evidence="1">Uncharacterized protein</fullName>
    </submittedName>
</protein>
<comment type="caution">
    <text evidence="1">The sequence shown here is derived from an EMBL/GenBank/DDBJ whole genome shotgun (WGS) entry which is preliminary data.</text>
</comment>
<reference evidence="1" key="1">
    <citation type="submission" date="2021-03" db="EMBL/GenBank/DDBJ databases">
        <title>Genomic Encyclopedia of Type Strains, Phase IV (KMG-IV): sequencing the most valuable type-strain genomes for metagenomic binning, comparative biology and taxonomic classification.</title>
        <authorList>
            <person name="Goeker M."/>
        </authorList>
    </citation>
    <scope>NUCLEOTIDE SEQUENCE</scope>
    <source>
        <strain evidence="1">DSM 107338</strain>
    </source>
</reference>
<organism evidence="1 2">
    <name type="scientific">Oceanobacillus polygoni</name>
    <dbReference type="NCBI Taxonomy" id="1235259"/>
    <lineage>
        <taxon>Bacteria</taxon>
        <taxon>Bacillati</taxon>
        <taxon>Bacillota</taxon>
        <taxon>Bacilli</taxon>
        <taxon>Bacillales</taxon>
        <taxon>Bacillaceae</taxon>
        <taxon>Oceanobacillus</taxon>
    </lineage>
</organism>